<dbReference type="EMBL" id="SUME01000001">
    <property type="protein sequence ID" value="TJZ63330.1"/>
    <property type="molecule type" value="Genomic_DNA"/>
</dbReference>
<keyword evidence="2" id="KW-1185">Reference proteome</keyword>
<dbReference type="AlphaFoldDB" id="A0A4U0P7K9"/>
<dbReference type="RefSeq" id="WP_136899874.1">
    <property type="nucleotide sequence ID" value="NZ_SUME01000001.1"/>
</dbReference>
<proteinExistence type="predicted"/>
<evidence type="ECO:0000313" key="1">
    <source>
        <dbReference type="EMBL" id="TJZ63330.1"/>
    </source>
</evidence>
<organism evidence="1 2">
    <name type="scientific">Sphingobacterium olei</name>
    <dbReference type="NCBI Taxonomy" id="2571155"/>
    <lineage>
        <taxon>Bacteria</taxon>
        <taxon>Pseudomonadati</taxon>
        <taxon>Bacteroidota</taxon>
        <taxon>Sphingobacteriia</taxon>
        <taxon>Sphingobacteriales</taxon>
        <taxon>Sphingobacteriaceae</taxon>
        <taxon>Sphingobacterium</taxon>
    </lineage>
</organism>
<reference evidence="1 2" key="1">
    <citation type="submission" date="2019-04" db="EMBL/GenBank/DDBJ databases">
        <title>Sphingobacterium olei sp. nov., isolated from oil-contaminated soil.</title>
        <authorList>
            <person name="Liu B."/>
        </authorList>
    </citation>
    <scope>NUCLEOTIDE SEQUENCE [LARGE SCALE GENOMIC DNA]</scope>
    <source>
        <strain evidence="1 2">HAL-9</strain>
    </source>
</reference>
<comment type="caution">
    <text evidence="1">The sequence shown here is derived from an EMBL/GenBank/DDBJ whole genome shotgun (WGS) entry which is preliminary data.</text>
</comment>
<gene>
    <name evidence="1" type="ORF">FAZ15_03365</name>
</gene>
<name>A0A4U0P7K9_9SPHI</name>
<sequence length="92" mass="11225">MDDYLHRLYLTLKRMHELMENISSNTDLMADKKDQGILLRDDVIKYLRISDRTYKRYVNQGKLMPHRIGNIDTYRKEDIEPLYNDRKRRGHI</sequence>
<evidence type="ECO:0000313" key="2">
    <source>
        <dbReference type="Proteomes" id="UP000306808"/>
    </source>
</evidence>
<dbReference type="OrthoDB" id="708674at2"/>
<accession>A0A4U0P7K9</accession>
<dbReference type="Proteomes" id="UP000306808">
    <property type="component" value="Unassembled WGS sequence"/>
</dbReference>
<dbReference type="InterPro" id="IPR009061">
    <property type="entry name" value="DNA-bd_dom_put_sf"/>
</dbReference>
<protein>
    <submittedName>
        <fullName evidence="1">Helix-turn-helix domain-containing protein</fullName>
    </submittedName>
</protein>
<dbReference type="SUPFAM" id="SSF46955">
    <property type="entry name" value="Putative DNA-binding domain"/>
    <property type="match status" value="1"/>
</dbReference>